<dbReference type="PANTHER" id="PTHR18964:SF149">
    <property type="entry name" value="BIFUNCTIONAL UDP-N-ACETYLGLUCOSAMINE 2-EPIMERASE_N-ACETYLMANNOSAMINE KINASE"/>
    <property type="match status" value="1"/>
</dbReference>
<dbReference type="KEGG" id="bacg:D2962_03080"/>
<name>A0A3G2R331_9FIRM</name>
<dbReference type="RefSeq" id="WP_122014110.1">
    <property type="nucleotide sequence ID" value="NZ_CP033169.1"/>
</dbReference>
<reference evidence="2 3" key="1">
    <citation type="submission" date="2018-10" db="EMBL/GenBank/DDBJ databases">
        <authorList>
            <person name="Zhang X."/>
        </authorList>
    </citation>
    <scope>NUCLEOTIDE SEQUENCE [LARGE SCALE GENOMIC DNA]</scope>
    <source>
        <strain evidence="2 3">SK-G1</strain>
    </source>
</reference>
<keyword evidence="3" id="KW-1185">Reference proteome</keyword>
<protein>
    <submittedName>
        <fullName evidence="2">ROK family protein</fullName>
    </submittedName>
</protein>
<dbReference type="Pfam" id="PF00480">
    <property type="entry name" value="ROK"/>
    <property type="match status" value="1"/>
</dbReference>
<dbReference type="SUPFAM" id="SSF53067">
    <property type="entry name" value="Actin-like ATPase domain"/>
    <property type="match status" value="1"/>
</dbReference>
<dbReference type="InterPro" id="IPR043129">
    <property type="entry name" value="ATPase_NBD"/>
</dbReference>
<evidence type="ECO:0000313" key="2">
    <source>
        <dbReference type="EMBL" id="AYO29725.1"/>
    </source>
</evidence>
<sequence>MIKRYIVGIDLGGTKISGAIANQKGEILHCMTVKTLAYEGVNAILDRIKMIIQALIDHVGISYGDIIGIGIGSPGPLDSKKGIVINSPNLPGFNNVPVVSIIENEFNVNTYLDNDANAAALGELLFGAGRGCNNFIYITVSTGIGCGIVVNGEIYYGKSGNAGEIGDTVIATLLKDSEIAHRTLEELASGTAIAKIAREKIASGRESILKNYQDITSKEVFKAAGKRDKLALEVLDFCFSYLGIGIANAITLFDPEKVIIGGGVSKGGPIFFDKVKEKVSRLCFKVRSNEVEIVPAGLNSHSGVIGAIGIVLINVKK</sequence>
<comment type="similarity">
    <text evidence="1">Belongs to the ROK (NagC/XylR) family.</text>
</comment>
<organism evidence="2 3">
    <name type="scientific">Biomaibacter acetigenes</name>
    <dbReference type="NCBI Taxonomy" id="2316383"/>
    <lineage>
        <taxon>Bacteria</taxon>
        <taxon>Bacillati</taxon>
        <taxon>Bacillota</taxon>
        <taxon>Clostridia</taxon>
        <taxon>Thermosediminibacterales</taxon>
        <taxon>Tepidanaerobacteraceae</taxon>
        <taxon>Biomaibacter</taxon>
    </lineage>
</organism>
<evidence type="ECO:0000313" key="3">
    <source>
        <dbReference type="Proteomes" id="UP000280960"/>
    </source>
</evidence>
<dbReference type="InterPro" id="IPR000600">
    <property type="entry name" value="ROK"/>
</dbReference>
<dbReference type="PANTHER" id="PTHR18964">
    <property type="entry name" value="ROK (REPRESSOR, ORF, KINASE) FAMILY"/>
    <property type="match status" value="1"/>
</dbReference>
<dbReference type="Gene3D" id="3.30.420.40">
    <property type="match status" value="2"/>
</dbReference>
<evidence type="ECO:0000256" key="1">
    <source>
        <dbReference type="ARBA" id="ARBA00006479"/>
    </source>
</evidence>
<dbReference type="Proteomes" id="UP000280960">
    <property type="component" value="Chromosome"/>
</dbReference>
<gene>
    <name evidence="2" type="ORF">D2962_03080</name>
</gene>
<dbReference type="EMBL" id="CP033169">
    <property type="protein sequence ID" value="AYO29725.1"/>
    <property type="molecule type" value="Genomic_DNA"/>
</dbReference>
<dbReference type="AlphaFoldDB" id="A0A3G2R331"/>
<accession>A0A3G2R331</accession>
<proteinExistence type="inferred from homology"/>